<proteinExistence type="predicted"/>
<organism evidence="1 2">
    <name type="scientific">Pseudomonas umsongensis</name>
    <dbReference type="NCBI Taxonomy" id="198618"/>
    <lineage>
        <taxon>Bacteria</taxon>
        <taxon>Pseudomonadati</taxon>
        <taxon>Pseudomonadota</taxon>
        <taxon>Gammaproteobacteria</taxon>
        <taxon>Pseudomonadales</taxon>
        <taxon>Pseudomonadaceae</taxon>
        <taxon>Pseudomonas</taxon>
    </lineage>
</organism>
<gene>
    <name evidence="1" type="ORF">HGP31_19495</name>
</gene>
<sequence>MSTLCRKSIRRCRNRFVGAQLYRLVGARSRNEFASLCDRLDRPHHYVVPSGVGVEAVHQTNPKWLRLLDQGIQLHANCLNRLCSVFPEILAVINDPLWEILSWDSDDREAPATYLEQLRPHCRALTSSTYRCRINAGMIAALGVPDWTYLAMPLALLRCSTRRAPQRRWLQEHFSYYFAAASLSPTYHRCFPDLWALIDQWLRAGGLCTDLSRIIWPASAKTFEFQQVALRQAREGLIDCGWLPAADRPSRCDLAMLWCIHIGGTQLYEKLVLSQSRGVRRCPALLRQRMRALDPRLDVIIMPRRTNLPNSLAPAPTAGLGGRID</sequence>
<protein>
    <submittedName>
        <fullName evidence="1">Uncharacterized protein</fullName>
    </submittedName>
</protein>
<dbReference type="RefSeq" id="WP_168758484.1">
    <property type="nucleotide sequence ID" value="NZ_CP051487.1"/>
</dbReference>
<evidence type="ECO:0000313" key="2">
    <source>
        <dbReference type="Proteomes" id="UP000501367"/>
    </source>
</evidence>
<name>A0AAE6ZZA0_9PSED</name>
<dbReference type="Proteomes" id="UP000501367">
    <property type="component" value="Chromosome"/>
</dbReference>
<dbReference type="KEGG" id="pum:HGP31_19495"/>
<evidence type="ECO:0000313" key="1">
    <source>
        <dbReference type="EMBL" id="QJC80401.1"/>
    </source>
</evidence>
<dbReference type="GeneID" id="72195792"/>
<dbReference type="AlphaFoldDB" id="A0AAE6ZZA0"/>
<dbReference type="EMBL" id="CP051487">
    <property type="protein sequence ID" value="QJC80401.1"/>
    <property type="molecule type" value="Genomic_DNA"/>
</dbReference>
<reference evidence="1 2" key="1">
    <citation type="submission" date="2020-04" db="EMBL/GenBank/DDBJ databases">
        <authorList>
            <person name="Yao Y."/>
            <person name="He Z."/>
        </authorList>
    </citation>
    <scope>NUCLEOTIDE SEQUENCE [LARGE SCALE GENOMIC DNA]</scope>
    <source>
        <strain evidence="1 2">CY-1</strain>
    </source>
</reference>
<accession>A0AAE6ZZA0</accession>